<dbReference type="InterPro" id="IPR025966">
    <property type="entry name" value="OppC_N"/>
</dbReference>
<feature type="transmembrane region" description="Helical" evidence="7">
    <location>
        <begin position="47"/>
        <end position="68"/>
    </location>
</feature>
<dbReference type="InterPro" id="IPR000515">
    <property type="entry name" value="MetI-like"/>
</dbReference>
<dbReference type="PROSITE" id="PS50928">
    <property type="entry name" value="ABC_TM1"/>
    <property type="match status" value="1"/>
</dbReference>
<feature type="transmembrane region" description="Helical" evidence="7">
    <location>
        <begin position="230"/>
        <end position="253"/>
    </location>
</feature>
<dbReference type="Pfam" id="PF00528">
    <property type="entry name" value="BPD_transp_1"/>
    <property type="match status" value="1"/>
</dbReference>
<evidence type="ECO:0000259" key="8">
    <source>
        <dbReference type="PROSITE" id="PS50928"/>
    </source>
</evidence>
<evidence type="ECO:0000313" key="10">
    <source>
        <dbReference type="Proteomes" id="UP000334019"/>
    </source>
</evidence>
<keyword evidence="2 7" id="KW-0813">Transport</keyword>
<feature type="domain" description="ABC transmembrane type-1" evidence="8">
    <location>
        <begin position="113"/>
        <end position="298"/>
    </location>
</feature>
<feature type="transmembrane region" description="Helical" evidence="7">
    <location>
        <begin position="273"/>
        <end position="297"/>
    </location>
</feature>
<evidence type="ECO:0000256" key="1">
    <source>
        <dbReference type="ARBA" id="ARBA00004651"/>
    </source>
</evidence>
<dbReference type="GO" id="GO:0055085">
    <property type="term" value="P:transmembrane transport"/>
    <property type="evidence" value="ECO:0007669"/>
    <property type="project" value="InterPro"/>
</dbReference>
<organism evidence="9 10">
    <name type="scientific">Actinomarinicola tropica</name>
    <dbReference type="NCBI Taxonomy" id="2789776"/>
    <lineage>
        <taxon>Bacteria</taxon>
        <taxon>Bacillati</taxon>
        <taxon>Actinomycetota</taxon>
        <taxon>Acidimicrobiia</taxon>
        <taxon>Acidimicrobiales</taxon>
        <taxon>Iamiaceae</taxon>
        <taxon>Actinomarinicola</taxon>
    </lineage>
</organism>
<accession>A0A5Q2RHD7</accession>
<dbReference type="PANTHER" id="PTHR43386">
    <property type="entry name" value="OLIGOPEPTIDE TRANSPORT SYSTEM PERMEASE PROTEIN APPC"/>
    <property type="match status" value="1"/>
</dbReference>
<evidence type="ECO:0000313" key="9">
    <source>
        <dbReference type="EMBL" id="QGG94994.1"/>
    </source>
</evidence>
<protein>
    <submittedName>
        <fullName evidence="9">ABC transporter permease subunit</fullName>
    </submittedName>
</protein>
<dbReference type="Pfam" id="PF12911">
    <property type="entry name" value="OppC_N"/>
    <property type="match status" value="1"/>
</dbReference>
<dbReference type="CDD" id="cd06261">
    <property type="entry name" value="TM_PBP2"/>
    <property type="match status" value="1"/>
</dbReference>
<feature type="transmembrane region" description="Helical" evidence="7">
    <location>
        <begin position="148"/>
        <end position="166"/>
    </location>
</feature>
<keyword evidence="3" id="KW-1003">Cell membrane</keyword>
<dbReference type="PANTHER" id="PTHR43386:SF25">
    <property type="entry name" value="PEPTIDE ABC TRANSPORTER PERMEASE PROTEIN"/>
    <property type="match status" value="1"/>
</dbReference>
<dbReference type="RefSeq" id="WP_153759102.1">
    <property type="nucleotide sequence ID" value="NZ_CP045851.1"/>
</dbReference>
<dbReference type="Proteomes" id="UP000334019">
    <property type="component" value="Chromosome"/>
</dbReference>
<dbReference type="SUPFAM" id="SSF161098">
    <property type="entry name" value="MetI-like"/>
    <property type="match status" value="1"/>
</dbReference>
<evidence type="ECO:0000256" key="4">
    <source>
        <dbReference type="ARBA" id="ARBA00022692"/>
    </source>
</evidence>
<evidence type="ECO:0000256" key="2">
    <source>
        <dbReference type="ARBA" id="ARBA00022448"/>
    </source>
</evidence>
<comment type="subcellular location">
    <subcellularLocation>
        <location evidence="1 7">Cell membrane</location>
        <topology evidence="1 7">Multi-pass membrane protein</topology>
    </subcellularLocation>
</comment>
<gene>
    <name evidence="9" type="ORF">GH723_07670</name>
</gene>
<sequence>MSDATIVEPGSPTGAAARRDAWYAAELGVEARSFWAETRRRFLANKVGVAAALVLLVLVVTSFAAPLLSSHDPLVGDATNRLQPVLSDGHLLGTDEQGRDMLSRLLHGGRLSLTAAFVPTIAATVIGTVIGAWAGFVRGAVGSLLMRVMDMLYAFPAILLAIAVGASLGPGLANAIVAVTIVFIPPIARVAESSARTVATQEYMEAARLSGAGRFTLVRTQLLPNVLNHIIVYASGLVGVAMIIAASLSFLGLGSQPPTPEWGYMLNSLRGSIYVAAGVAVLPGVLIFVTSVAFNLASDALREAMDARLD</sequence>
<dbReference type="EMBL" id="CP045851">
    <property type="protein sequence ID" value="QGG94994.1"/>
    <property type="molecule type" value="Genomic_DNA"/>
</dbReference>
<keyword evidence="6 7" id="KW-0472">Membrane</keyword>
<reference evidence="9 10" key="1">
    <citation type="submission" date="2019-11" db="EMBL/GenBank/DDBJ databases">
        <authorList>
            <person name="He Y."/>
        </authorList>
    </citation>
    <scope>NUCLEOTIDE SEQUENCE [LARGE SCALE GENOMIC DNA]</scope>
    <source>
        <strain evidence="9 10">SCSIO 58843</strain>
    </source>
</reference>
<keyword evidence="10" id="KW-1185">Reference proteome</keyword>
<feature type="transmembrane region" description="Helical" evidence="7">
    <location>
        <begin position="111"/>
        <end position="136"/>
    </location>
</feature>
<evidence type="ECO:0000256" key="3">
    <source>
        <dbReference type="ARBA" id="ARBA00022475"/>
    </source>
</evidence>
<dbReference type="GO" id="GO:0005886">
    <property type="term" value="C:plasma membrane"/>
    <property type="evidence" value="ECO:0007669"/>
    <property type="project" value="UniProtKB-SubCell"/>
</dbReference>
<dbReference type="InterPro" id="IPR050366">
    <property type="entry name" value="BP-dependent_transpt_permease"/>
</dbReference>
<keyword evidence="5 7" id="KW-1133">Transmembrane helix</keyword>
<dbReference type="InterPro" id="IPR035906">
    <property type="entry name" value="MetI-like_sf"/>
</dbReference>
<proteinExistence type="inferred from homology"/>
<name>A0A5Q2RHD7_9ACTN</name>
<feature type="transmembrane region" description="Helical" evidence="7">
    <location>
        <begin position="172"/>
        <end position="191"/>
    </location>
</feature>
<evidence type="ECO:0000256" key="7">
    <source>
        <dbReference type="RuleBase" id="RU363032"/>
    </source>
</evidence>
<dbReference type="Gene3D" id="1.10.3720.10">
    <property type="entry name" value="MetI-like"/>
    <property type="match status" value="1"/>
</dbReference>
<comment type="similarity">
    <text evidence="7">Belongs to the binding-protein-dependent transport system permease family.</text>
</comment>
<evidence type="ECO:0000256" key="5">
    <source>
        <dbReference type="ARBA" id="ARBA00022989"/>
    </source>
</evidence>
<dbReference type="AlphaFoldDB" id="A0A5Q2RHD7"/>
<dbReference type="KEGG" id="atq:GH723_07670"/>
<evidence type="ECO:0000256" key="6">
    <source>
        <dbReference type="ARBA" id="ARBA00023136"/>
    </source>
</evidence>
<keyword evidence="4 7" id="KW-0812">Transmembrane</keyword>